<evidence type="ECO:0000256" key="1">
    <source>
        <dbReference type="ARBA" id="ARBA00022837"/>
    </source>
</evidence>
<reference evidence="3" key="1">
    <citation type="submission" date="2014-12" db="EMBL/GenBank/DDBJ databases">
        <title>Insight into the proteome of Arion vulgaris.</title>
        <authorList>
            <person name="Aradska J."/>
            <person name="Bulat T."/>
            <person name="Smidak R."/>
            <person name="Sarate P."/>
            <person name="Gangsoo J."/>
            <person name="Sialana F."/>
            <person name="Bilban M."/>
            <person name="Lubec G."/>
        </authorList>
    </citation>
    <scope>NUCLEOTIDE SEQUENCE</scope>
    <source>
        <tissue evidence="3">Skin</tissue>
    </source>
</reference>
<name>A0A0B6ZDA5_9EUPU</name>
<dbReference type="SUPFAM" id="SSF47473">
    <property type="entry name" value="EF-hand"/>
    <property type="match status" value="1"/>
</dbReference>
<dbReference type="PROSITE" id="PS50222">
    <property type="entry name" value="EF_HAND_2"/>
    <property type="match status" value="2"/>
</dbReference>
<dbReference type="GO" id="GO:0005509">
    <property type="term" value="F:calcium ion binding"/>
    <property type="evidence" value="ECO:0007669"/>
    <property type="project" value="InterPro"/>
</dbReference>
<dbReference type="EMBL" id="HACG01019648">
    <property type="protein sequence ID" value="CEK66513.1"/>
    <property type="molecule type" value="Transcribed_RNA"/>
</dbReference>
<evidence type="ECO:0000313" key="3">
    <source>
        <dbReference type="EMBL" id="CEK66513.1"/>
    </source>
</evidence>
<dbReference type="Pfam" id="PF13202">
    <property type="entry name" value="EF-hand_5"/>
    <property type="match status" value="2"/>
</dbReference>
<dbReference type="InterPro" id="IPR002048">
    <property type="entry name" value="EF_hand_dom"/>
</dbReference>
<dbReference type="AlphaFoldDB" id="A0A0B6ZDA5"/>
<dbReference type="PROSITE" id="PS00018">
    <property type="entry name" value="EF_HAND_1"/>
    <property type="match status" value="2"/>
</dbReference>
<evidence type="ECO:0000259" key="2">
    <source>
        <dbReference type="PROSITE" id="PS50222"/>
    </source>
</evidence>
<accession>A0A0B6ZDA5</accession>
<protein>
    <recommendedName>
        <fullName evidence="2">EF-hand domain-containing protein</fullName>
    </recommendedName>
</protein>
<organism evidence="3">
    <name type="scientific">Arion vulgaris</name>
    <dbReference type="NCBI Taxonomy" id="1028688"/>
    <lineage>
        <taxon>Eukaryota</taxon>
        <taxon>Metazoa</taxon>
        <taxon>Spiralia</taxon>
        <taxon>Lophotrochozoa</taxon>
        <taxon>Mollusca</taxon>
        <taxon>Gastropoda</taxon>
        <taxon>Heterobranchia</taxon>
        <taxon>Euthyneura</taxon>
        <taxon>Panpulmonata</taxon>
        <taxon>Eupulmonata</taxon>
        <taxon>Stylommatophora</taxon>
        <taxon>Helicina</taxon>
        <taxon>Arionoidea</taxon>
        <taxon>Arionidae</taxon>
        <taxon>Arion</taxon>
    </lineage>
</organism>
<feature type="domain" description="EF-hand" evidence="2">
    <location>
        <begin position="7"/>
        <end position="43"/>
    </location>
</feature>
<sequence length="188" mass="22378">MPSLTEFQRRKIINLFENFYDTNKDGTIEKADFEETLKKIATLHHWSPSDDSFKREEDRIQKIWAGLQSRADKDGKISKEEWALMWEECVKDIKLGKAFPEWQQEYMEFMFFANDTSDDGFIDRDEYSAIYKLFGFSVDEINFCFDKISEGLPDQKLSKADFENLWREYFTAEDENAKGNYLFGKQKQ</sequence>
<gene>
    <name evidence="3" type="primary">ORF59144</name>
</gene>
<keyword evidence="1" id="KW-0106">Calcium</keyword>
<proteinExistence type="predicted"/>
<dbReference type="InterPro" id="IPR011992">
    <property type="entry name" value="EF-hand-dom_pair"/>
</dbReference>
<dbReference type="Gene3D" id="1.10.238.10">
    <property type="entry name" value="EF-hand"/>
    <property type="match status" value="1"/>
</dbReference>
<dbReference type="InterPro" id="IPR018247">
    <property type="entry name" value="EF_Hand_1_Ca_BS"/>
</dbReference>
<feature type="domain" description="EF-hand" evidence="2">
    <location>
        <begin position="102"/>
        <end position="137"/>
    </location>
</feature>